<keyword evidence="3" id="KW-1185">Reference proteome</keyword>
<reference evidence="2 3" key="1">
    <citation type="journal article" date="2024" name="Commun. Biol.">
        <title>Comparative genomic analysis of thermophilic fungi reveals convergent evolutionary adaptations and gene losses.</title>
        <authorList>
            <person name="Steindorff A.S."/>
            <person name="Aguilar-Pontes M.V."/>
            <person name="Robinson A.J."/>
            <person name="Andreopoulos B."/>
            <person name="LaButti K."/>
            <person name="Kuo A."/>
            <person name="Mondo S."/>
            <person name="Riley R."/>
            <person name="Otillar R."/>
            <person name="Haridas S."/>
            <person name="Lipzen A."/>
            <person name="Grimwood J."/>
            <person name="Schmutz J."/>
            <person name="Clum A."/>
            <person name="Reid I.D."/>
            <person name="Moisan M.C."/>
            <person name="Butler G."/>
            <person name="Nguyen T.T.M."/>
            <person name="Dewar K."/>
            <person name="Conant G."/>
            <person name="Drula E."/>
            <person name="Henrissat B."/>
            <person name="Hansel C."/>
            <person name="Singer S."/>
            <person name="Hutchinson M.I."/>
            <person name="de Vries R.P."/>
            <person name="Natvig D.O."/>
            <person name="Powell A.J."/>
            <person name="Tsang A."/>
            <person name="Grigoriev I.V."/>
        </authorList>
    </citation>
    <scope>NUCLEOTIDE SEQUENCE [LARGE SCALE GENOMIC DNA]</scope>
    <source>
        <strain evidence="2 3">ATCC 22073</strain>
    </source>
</reference>
<dbReference type="RefSeq" id="XP_070864712.1">
    <property type="nucleotide sequence ID" value="XM_071011926.1"/>
</dbReference>
<evidence type="ECO:0000313" key="3">
    <source>
        <dbReference type="Proteomes" id="UP001600064"/>
    </source>
</evidence>
<feature type="compositionally biased region" description="Low complexity" evidence="1">
    <location>
        <begin position="559"/>
        <end position="583"/>
    </location>
</feature>
<accession>A0ABR4D6M6</accession>
<feature type="region of interest" description="Disordered" evidence="1">
    <location>
        <begin position="101"/>
        <end position="147"/>
    </location>
</feature>
<feature type="region of interest" description="Disordered" evidence="1">
    <location>
        <begin position="514"/>
        <end position="583"/>
    </location>
</feature>
<comment type="caution">
    <text evidence="2">The sequence shown here is derived from an EMBL/GenBank/DDBJ whole genome shotgun (WGS) entry which is preliminary data.</text>
</comment>
<feature type="compositionally biased region" description="Low complexity" evidence="1">
    <location>
        <begin position="79"/>
        <end position="91"/>
    </location>
</feature>
<evidence type="ECO:0000313" key="2">
    <source>
        <dbReference type="EMBL" id="KAL2265985.1"/>
    </source>
</evidence>
<feature type="region of interest" description="Disordered" evidence="1">
    <location>
        <begin position="75"/>
        <end position="94"/>
    </location>
</feature>
<gene>
    <name evidence="2" type="ORF">VTJ83DRAFT_5337</name>
</gene>
<dbReference type="EMBL" id="JAZGUE010000005">
    <property type="protein sequence ID" value="KAL2265985.1"/>
    <property type="molecule type" value="Genomic_DNA"/>
</dbReference>
<dbReference type="InterPro" id="IPR040144">
    <property type="entry name" value="RAP1GDS1"/>
</dbReference>
<feature type="compositionally biased region" description="Low complexity" evidence="1">
    <location>
        <begin position="104"/>
        <end position="138"/>
    </location>
</feature>
<dbReference type="Proteomes" id="UP001600064">
    <property type="component" value="Unassembled WGS sequence"/>
</dbReference>
<feature type="compositionally biased region" description="Basic and acidic residues" evidence="1">
    <location>
        <begin position="518"/>
        <end position="534"/>
    </location>
</feature>
<dbReference type="PANTHER" id="PTHR10957">
    <property type="entry name" value="RAP1 GTPASE-GDP DISSOCIATION STIMULATOR 1"/>
    <property type="match status" value="1"/>
</dbReference>
<name>A0ABR4D6M6_9PEZI</name>
<sequence>MTWTPDKVASLLSGVNDETPCEKLRELLSAIREPDEPDLDSLAGLVEKLADGARNVLEGSPRRLRAVGPCALGRARHGAAAPPQQASPSSPRQCLRRLRRTGLASSPRARCAPSSCRFSQTRPPTHSSPLPSPRRSTSAWTTPAQEQASEQGLSTLLVDIISGERLEACEGFLGHIMSLLELLCNQDSEPKVANPKTPLHLLALATSDRYDADLDSFLEICTPALAYLTYQDLQPVVLQDGGIELLQRAFQQLYTRFDMADLGSDAAQQLKQVGDAFLSVFADVSALPGFADTCRLDGRVAETLLGWLSLSPEPSLAPLPTAACLVLGNLGRSDEASTALRSRVLGPLADILWRAIPPALAPSLPPAGRASPAPPLQLIHASLGFLKNLAIPAANKPALGASLLEPAAAALLPRLWTSTRTQPQLQFGAVSLTRLLLAGCSLNARRLCAPLPDAGGPDPHPSSLDLLLATAASADDDPIKIEAARSAAQVCRILHSSSPAETLDPSWTWPAAAAAADAARRHPTFRDSLRERPSSKTTRANKKSASSRASTPPTPAASPAPSSCCSRTRASPRSAPRPSSLWP</sequence>
<dbReference type="GeneID" id="98126570"/>
<organism evidence="2 3">
    <name type="scientific">Remersonia thermophila</name>
    <dbReference type="NCBI Taxonomy" id="72144"/>
    <lineage>
        <taxon>Eukaryota</taxon>
        <taxon>Fungi</taxon>
        <taxon>Dikarya</taxon>
        <taxon>Ascomycota</taxon>
        <taxon>Pezizomycotina</taxon>
        <taxon>Sordariomycetes</taxon>
        <taxon>Sordariomycetidae</taxon>
        <taxon>Sordariales</taxon>
        <taxon>Sordariales incertae sedis</taxon>
        <taxon>Remersonia</taxon>
    </lineage>
</organism>
<proteinExistence type="predicted"/>
<evidence type="ECO:0000256" key="1">
    <source>
        <dbReference type="SAM" id="MobiDB-lite"/>
    </source>
</evidence>
<protein>
    <submittedName>
        <fullName evidence="2">Uncharacterized protein</fullName>
    </submittedName>
</protein>